<gene>
    <name evidence="1" type="ORF">PQI24_21250</name>
</gene>
<dbReference type="Proteomes" id="UP001377972">
    <property type="component" value="Unassembled WGS sequence"/>
</dbReference>
<proteinExistence type="predicted"/>
<accession>A0ABU8SZX0</accession>
<evidence type="ECO:0000313" key="2">
    <source>
        <dbReference type="Proteomes" id="UP001377972"/>
    </source>
</evidence>
<organism evidence="1 2">
    <name type="scientific">Pseudoalteromonas lipolytica</name>
    <dbReference type="NCBI Taxonomy" id="570156"/>
    <lineage>
        <taxon>Bacteria</taxon>
        <taxon>Pseudomonadati</taxon>
        <taxon>Pseudomonadota</taxon>
        <taxon>Gammaproteobacteria</taxon>
        <taxon>Alteromonadales</taxon>
        <taxon>Pseudoalteromonadaceae</taxon>
        <taxon>Pseudoalteromonas</taxon>
    </lineage>
</organism>
<sequence>MIEYFVVEAKGPGAKLMTGAKKGNQMTDPWIKKSLESMKKSKKYKENNKLGKDILRAMKNDDPKITKLVIEAKEVEGNIIGGKIQPLP</sequence>
<dbReference type="RefSeq" id="WP_339983032.1">
    <property type="nucleotide sequence ID" value="NZ_JAQPZS010000036.1"/>
</dbReference>
<evidence type="ECO:0000313" key="1">
    <source>
        <dbReference type="EMBL" id="MEJ6498559.1"/>
    </source>
</evidence>
<name>A0ABU8SZX0_9GAMM</name>
<protein>
    <submittedName>
        <fullName evidence="1">Uncharacterized protein</fullName>
    </submittedName>
</protein>
<dbReference type="EMBL" id="JAQPZS010000036">
    <property type="protein sequence ID" value="MEJ6498559.1"/>
    <property type="molecule type" value="Genomic_DNA"/>
</dbReference>
<keyword evidence="2" id="KW-1185">Reference proteome</keyword>
<comment type="caution">
    <text evidence="1">The sequence shown here is derived from an EMBL/GenBank/DDBJ whole genome shotgun (WGS) entry which is preliminary data.</text>
</comment>
<reference evidence="1 2" key="1">
    <citation type="submission" date="2023-01" db="EMBL/GenBank/DDBJ databases">
        <title>Trichodesmium-associated heterotrophic epibiont bacteria.</title>
        <authorList>
            <person name="Cleveland C.S."/>
            <person name="Webb E.A."/>
        </authorList>
    </citation>
    <scope>NUCLEOTIDE SEQUENCE [LARGE SCALE GENOMIC DNA]</scope>
    <source>
        <strain evidence="1 2">USCH2</strain>
    </source>
</reference>